<reference evidence="8 9" key="1">
    <citation type="submission" date="2019-08" db="EMBL/GenBank/DDBJ databases">
        <title>Deep-cultivation of Planctomycetes and their phenomic and genomic characterization uncovers novel biology.</title>
        <authorList>
            <person name="Wiegand S."/>
            <person name="Jogler M."/>
            <person name="Boedeker C."/>
            <person name="Pinto D."/>
            <person name="Vollmers J."/>
            <person name="Rivas-Marin E."/>
            <person name="Kohn T."/>
            <person name="Peeters S.H."/>
            <person name="Heuer A."/>
            <person name="Rast P."/>
            <person name="Oberbeckmann S."/>
            <person name="Bunk B."/>
            <person name="Jeske O."/>
            <person name="Meyerdierks A."/>
            <person name="Storesund J.E."/>
            <person name="Kallscheuer N."/>
            <person name="Luecker S."/>
            <person name="Lage O.M."/>
            <person name="Pohl T."/>
            <person name="Merkel B.J."/>
            <person name="Hornburger P."/>
            <person name="Mueller R.-W."/>
            <person name="Bruemmer F."/>
            <person name="Labrenz M."/>
            <person name="Spormann A.M."/>
            <person name="Op den Camp H."/>
            <person name="Overmann J."/>
            <person name="Amann R."/>
            <person name="Jetten M.S.M."/>
            <person name="Mascher T."/>
            <person name="Medema M.H."/>
            <person name="Devos D.P."/>
            <person name="Kaster A.-K."/>
            <person name="Ovreas L."/>
            <person name="Rohde M."/>
            <person name="Galperin M.Y."/>
            <person name="Jogler C."/>
        </authorList>
    </citation>
    <scope>NUCLEOTIDE SEQUENCE [LARGE SCALE GENOMIC DNA]</scope>
    <source>
        <strain evidence="8 9">OJF2</strain>
    </source>
</reference>
<evidence type="ECO:0000256" key="6">
    <source>
        <dbReference type="SAM" id="SignalP"/>
    </source>
</evidence>
<dbReference type="GO" id="GO:0004065">
    <property type="term" value="F:arylsulfatase activity"/>
    <property type="evidence" value="ECO:0007669"/>
    <property type="project" value="UniProtKB-EC"/>
</dbReference>
<gene>
    <name evidence="8" type="primary">atsA_3</name>
    <name evidence="8" type="ORF">OJF2_06430</name>
</gene>
<sequence length="592" mass="65086" precursor="true">MTNPCRRTALWAATIARAAVAWAATSMAVAAEPAKSNRPNIVIIMSDDMGYSDLGCYGGEHATPNLDGLAAKGVRFTQFYNTARCCPTRASLLTGLYPHQAGIGHMMEDRGHDGYRGVLNRNAVTIAEVLKPAGYRTYMVGKWHVAPGLGPKADRATWPLGRGFEKYYGTIAGAGSYYDPAALVRQETLITPENDPEYRPGSYYYTDALSDNAVRFLRQHREESPEKPFFLYVAYTAAHWPMHAPEAAVAKYAGKFDAGYAPLRQARLRRMKEMGLLPADAELSPGAEDWDAVPDKRWEARTKEVYAAMIEIMDAGIGRIVGELKASNRLDDTLILFLQDNGACAENTGRQANKQPAPEDLKPLGRDGLQSKIQPPMQTRDGRWVRTGPGVMAGPADTYIAYGRGWANVSNAPFREYKHWTHEGGISTPLIAHWPAGIRPDRSGAFERQPGHLIDLMATCADLAGASYPLEKDGQPIKPREGVSLRPALNGEPLARAQPLFWEHEGNRAVREGDWKLVAKEGRPWELYNIANDRAELHDLAVAHPDRVKDLAAKWTAYASRADVLPLGAWHAQPANRRAGAAAKKAATPDDR</sequence>
<keyword evidence="2" id="KW-0479">Metal-binding</keyword>
<dbReference type="InterPro" id="IPR050738">
    <property type="entry name" value="Sulfatase"/>
</dbReference>
<dbReference type="EC" id="3.1.6.1" evidence="8"/>
<feature type="signal peptide" evidence="6">
    <location>
        <begin position="1"/>
        <end position="23"/>
    </location>
</feature>
<dbReference type="GO" id="GO:0046872">
    <property type="term" value="F:metal ion binding"/>
    <property type="evidence" value="ECO:0007669"/>
    <property type="project" value="UniProtKB-KW"/>
</dbReference>
<organism evidence="8 9">
    <name type="scientific">Aquisphaera giovannonii</name>
    <dbReference type="NCBI Taxonomy" id="406548"/>
    <lineage>
        <taxon>Bacteria</taxon>
        <taxon>Pseudomonadati</taxon>
        <taxon>Planctomycetota</taxon>
        <taxon>Planctomycetia</taxon>
        <taxon>Isosphaerales</taxon>
        <taxon>Isosphaeraceae</taxon>
        <taxon>Aquisphaera</taxon>
    </lineage>
</organism>
<evidence type="ECO:0000256" key="1">
    <source>
        <dbReference type="ARBA" id="ARBA00008779"/>
    </source>
</evidence>
<dbReference type="RefSeq" id="WP_246196365.1">
    <property type="nucleotide sequence ID" value="NZ_CP042997.1"/>
</dbReference>
<evidence type="ECO:0000256" key="4">
    <source>
        <dbReference type="ARBA" id="ARBA00022837"/>
    </source>
</evidence>
<evidence type="ECO:0000256" key="2">
    <source>
        <dbReference type="ARBA" id="ARBA00022723"/>
    </source>
</evidence>
<dbReference type="InterPro" id="IPR017850">
    <property type="entry name" value="Alkaline_phosphatase_core_sf"/>
</dbReference>
<dbReference type="EMBL" id="CP042997">
    <property type="protein sequence ID" value="QEH32174.1"/>
    <property type="molecule type" value="Genomic_DNA"/>
</dbReference>
<evidence type="ECO:0000256" key="3">
    <source>
        <dbReference type="ARBA" id="ARBA00022801"/>
    </source>
</evidence>
<dbReference type="KEGG" id="agv:OJF2_06430"/>
<dbReference type="CDD" id="cd16025">
    <property type="entry name" value="PAS_like"/>
    <property type="match status" value="1"/>
</dbReference>
<dbReference type="SUPFAM" id="SSF53649">
    <property type="entry name" value="Alkaline phosphatase-like"/>
    <property type="match status" value="1"/>
</dbReference>
<dbReference type="Pfam" id="PF00884">
    <property type="entry name" value="Sulfatase"/>
    <property type="match status" value="1"/>
</dbReference>
<keyword evidence="9" id="KW-1185">Reference proteome</keyword>
<evidence type="ECO:0000256" key="5">
    <source>
        <dbReference type="SAM" id="MobiDB-lite"/>
    </source>
</evidence>
<keyword evidence="4" id="KW-0106">Calcium</keyword>
<dbReference type="PROSITE" id="PS00149">
    <property type="entry name" value="SULFATASE_2"/>
    <property type="match status" value="1"/>
</dbReference>
<evidence type="ECO:0000259" key="7">
    <source>
        <dbReference type="Pfam" id="PF00884"/>
    </source>
</evidence>
<dbReference type="Proteomes" id="UP000324233">
    <property type="component" value="Chromosome"/>
</dbReference>
<dbReference type="Gene3D" id="3.40.720.10">
    <property type="entry name" value="Alkaline Phosphatase, subunit A"/>
    <property type="match status" value="1"/>
</dbReference>
<dbReference type="InterPro" id="IPR024607">
    <property type="entry name" value="Sulfatase_CS"/>
</dbReference>
<dbReference type="InterPro" id="IPR000917">
    <property type="entry name" value="Sulfatase_N"/>
</dbReference>
<dbReference type="PANTHER" id="PTHR42693">
    <property type="entry name" value="ARYLSULFATASE FAMILY MEMBER"/>
    <property type="match status" value="1"/>
</dbReference>
<protein>
    <submittedName>
        <fullName evidence="8">Arylsulfatase</fullName>
        <ecNumber evidence="8">3.1.6.1</ecNumber>
    </submittedName>
</protein>
<comment type="similarity">
    <text evidence="1">Belongs to the sulfatase family.</text>
</comment>
<evidence type="ECO:0000313" key="9">
    <source>
        <dbReference type="Proteomes" id="UP000324233"/>
    </source>
</evidence>
<feature type="chain" id="PRO_5022894984" evidence="6">
    <location>
        <begin position="24"/>
        <end position="592"/>
    </location>
</feature>
<dbReference type="PANTHER" id="PTHR42693:SF53">
    <property type="entry name" value="ENDO-4-O-SULFATASE"/>
    <property type="match status" value="1"/>
</dbReference>
<keyword evidence="3 8" id="KW-0378">Hydrolase</keyword>
<dbReference type="Gene3D" id="3.30.1120.10">
    <property type="match status" value="1"/>
</dbReference>
<evidence type="ECO:0000313" key="8">
    <source>
        <dbReference type="EMBL" id="QEH32174.1"/>
    </source>
</evidence>
<dbReference type="AlphaFoldDB" id="A0A5B9VVS0"/>
<feature type="region of interest" description="Disordered" evidence="5">
    <location>
        <begin position="347"/>
        <end position="383"/>
    </location>
</feature>
<keyword evidence="6" id="KW-0732">Signal</keyword>
<feature type="domain" description="Sulfatase N-terminal" evidence="7">
    <location>
        <begin position="39"/>
        <end position="466"/>
    </location>
</feature>
<proteinExistence type="inferred from homology"/>
<name>A0A5B9VVS0_9BACT</name>
<accession>A0A5B9VVS0</accession>